<keyword evidence="2" id="KW-0472">Membrane</keyword>
<dbReference type="SUPFAM" id="SSF52096">
    <property type="entry name" value="ClpP/crotonase"/>
    <property type="match status" value="1"/>
</dbReference>
<gene>
    <name evidence="3" type="ORF">TRN7648_00654</name>
</gene>
<feature type="region of interest" description="Disordered" evidence="1">
    <location>
        <begin position="37"/>
        <end position="77"/>
    </location>
</feature>
<keyword evidence="2" id="KW-1133">Transmembrane helix</keyword>
<dbReference type="EMBL" id="CYSE01000001">
    <property type="protein sequence ID" value="CUH75851.1"/>
    <property type="molecule type" value="Genomic_DNA"/>
</dbReference>
<evidence type="ECO:0000313" key="4">
    <source>
        <dbReference type="Proteomes" id="UP000054935"/>
    </source>
</evidence>
<reference evidence="3 4" key="1">
    <citation type="submission" date="2015-09" db="EMBL/GenBank/DDBJ databases">
        <authorList>
            <consortium name="Swine Surveillance"/>
        </authorList>
    </citation>
    <scope>NUCLEOTIDE SEQUENCE [LARGE SCALE GENOMIC DNA]</scope>
    <source>
        <strain evidence="3 4">CECT 7648</strain>
    </source>
</reference>
<dbReference type="OrthoDB" id="5936191at2"/>
<evidence type="ECO:0000313" key="3">
    <source>
        <dbReference type="EMBL" id="CUH75851.1"/>
    </source>
</evidence>
<dbReference type="AlphaFoldDB" id="A0A0P1G1Z2"/>
<dbReference type="InterPro" id="IPR029045">
    <property type="entry name" value="ClpP/crotonase-like_dom_sf"/>
</dbReference>
<dbReference type="Gene3D" id="3.90.226.10">
    <property type="entry name" value="2-enoyl-CoA Hydratase, Chain A, domain 1"/>
    <property type="match status" value="1"/>
</dbReference>
<dbReference type="Proteomes" id="UP000054935">
    <property type="component" value="Unassembled WGS sequence"/>
</dbReference>
<sequence length="247" mass="26536">MNAKSIARTLSAVLIFQLGIGGLLILGDMKGSPLSLPSFAPDAPRLTQPVRPGDQRRTYTPDRDRPSVQPARNPGTLPDRLTLTLEEGTWRLEGTIAPEDAPRLIAQIDEAEPPIGRLVLQSPGGSVQDALELGRHLRASGIDTEILAGEICYSACPYLFSGGETRTAAEGASIGVHQHSFGENTLLPAFIAIEDIQRGQAEVMSYLLEMGIDPAVMQHAMTTPADEIYILLPEQLTEYKIVSAADG</sequence>
<keyword evidence="4" id="KW-1185">Reference proteome</keyword>
<evidence type="ECO:0000256" key="1">
    <source>
        <dbReference type="SAM" id="MobiDB-lite"/>
    </source>
</evidence>
<feature type="transmembrane region" description="Helical" evidence="2">
    <location>
        <begin position="6"/>
        <end position="26"/>
    </location>
</feature>
<accession>A0A0P1G1Z2</accession>
<name>A0A0P1G1Z2_9RHOB</name>
<evidence type="ECO:0008006" key="5">
    <source>
        <dbReference type="Google" id="ProtNLM"/>
    </source>
</evidence>
<proteinExistence type="predicted"/>
<evidence type="ECO:0000256" key="2">
    <source>
        <dbReference type="SAM" id="Phobius"/>
    </source>
</evidence>
<feature type="compositionally biased region" description="Basic and acidic residues" evidence="1">
    <location>
        <begin position="53"/>
        <end position="66"/>
    </location>
</feature>
<dbReference type="RefSeq" id="WP_058246172.1">
    <property type="nucleotide sequence ID" value="NZ_CYSE01000001.1"/>
</dbReference>
<dbReference type="STRING" id="441103.TRN7648_00654"/>
<keyword evidence="2" id="KW-0812">Transmembrane</keyword>
<organism evidence="3 4">
    <name type="scientific">Tropicibacter naphthalenivorans</name>
    <dbReference type="NCBI Taxonomy" id="441103"/>
    <lineage>
        <taxon>Bacteria</taxon>
        <taxon>Pseudomonadati</taxon>
        <taxon>Pseudomonadota</taxon>
        <taxon>Alphaproteobacteria</taxon>
        <taxon>Rhodobacterales</taxon>
        <taxon>Roseobacteraceae</taxon>
        <taxon>Tropicibacter</taxon>
    </lineage>
</organism>
<protein>
    <recommendedName>
        <fullName evidence="5">Periplasmic protein</fullName>
    </recommendedName>
</protein>